<dbReference type="OrthoDB" id="2727312at2759"/>
<accession>A0A8I3AF00</accession>
<dbReference type="EMBL" id="JAGFBS010000004">
    <property type="protein sequence ID" value="KAG6379955.1"/>
    <property type="molecule type" value="Genomic_DNA"/>
</dbReference>
<evidence type="ECO:0000256" key="1">
    <source>
        <dbReference type="SAM" id="MobiDB-lite"/>
    </source>
</evidence>
<comment type="caution">
    <text evidence="2">The sequence shown here is derived from an EMBL/GenBank/DDBJ whole genome shotgun (WGS) entry which is preliminary data.</text>
</comment>
<feature type="compositionally biased region" description="Pro residues" evidence="1">
    <location>
        <begin position="77"/>
        <end position="93"/>
    </location>
</feature>
<proteinExistence type="predicted"/>
<dbReference type="AlphaFoldDB" id="A0A8I3AF00"/>
<protein>
    <submittedName>
        <fullName evidence="2">Uncharacterized protein</fullName>
    </submittedName>
</protein>
<dbReference type="Proteomes" id="UP000683000">
    <property type="component" value="Unassembled WGS sequence"/>
</dbReference>
<keyword evidence="3" id="KW-1185">Reference proteome</keyword>
<organism evidence="2 3">
    <name type="scientific">Boletus reticuloceps</name>
    <dbReference type="NCBI Taxonomy" id="495285"/>
    <lineage>
        <taxon>Eukaryota</taxon>
        <taxon>Fungi</taxon>
        <taxon>Dikarya</taxon>
        <taxon>Basidiomycota</taxon>
        <taxon>Agaricomycotina</taxon>
        <taxon>Agaricomycetes</taxon>
        <taxon>Agaricomycetidae</taxon>
        <taxon>Boletales</taxon>
        <taxon>Boletineae</taxon>
        <taxon>Boletaceae</taxon>
        <taxon>Boletoideae</taxon>
        <taxon>Boletus</taxon>
    </lineage>
</organism>
<feature type="compositionally biased region" description="Polar residues" evidence="1">
    <location>
        <begin position="112"/>
        <end position="123"/>
    </location>
</feature>
<dbReference type="PANTHER" id="PTHR10622:SF10">
    <property type="entry name" value="HET DOMAIN-CONTAINING PROTEIN"/>
    <property type="match status" value="1"/>
</dbReference>
<feature type="region of interest" description="Disordered" evidence="1">
    <location>
        <begin position="70"/>
        <end position="123"/>
    </location>
</feature>
<dbReference type="PANTHER" id="PTHR10622">
    <property type="entry name" value="HET DOMAIN-CONTAINING PROTEIN"/>
    <property type="match status" value="1"/>
</dbReference>
<reference evidence="2" key="1">
    <citation type="submission" date="2021-03" db="EMBL/GenBank/DDBJ databases">
        <title>Evolutionary innovations through gain and loss of genes in the ectomycorrhizal Boletales.</title>
        <authorList>
            <person name="Wu G."/>
            <person name="Miyauchi S."/>
            <person name="Morin E."/>
            <person name="Yang Z.-L."/>
            <person name="Xu J."/>
            <person name="Martin F.M."/>
        </authorList>
    </citation>
    <scope>NUCLEOTIDE SEQUENCE</scope>
    <source>
        <strain evidence="2">BR01</strain>
    </source>
</reference>
<feature type="compositionally biased region" description="Low complexity" evidence="1">
    <location>
        <begin position="94"/>
        <end position="106"/>
    </location>
</feature>
<evidence type="ECO:0000313" key="2">
    <source>
        <dbReference type="EMBL" id="KAG6379955.1"/>
    </source>
</evidence>
<name>A0A8I3AF00_9AGAM</name>
<feature type="region of interest" description="Disordered" evidence="1">
    <location>
        <begin position="263"/>
        <end position="285"/>
    </location>
</feature>
<gene>
    <name evidence="2" type="ORF">JVT61DRAFT_10522</name>
</gene>
<sequence length="319" mass="35454">MVWARERQTSRVEDRAYSLLGILGVNMVTVYGIDNGAFEDLQHRIIAKYADQTLFAWYHTVTQSDDFEMVDADTTPEPAPIPTPEPAPEPAPEAAPAQASEPATEAAESDARTPSRNTTGLLASSSSQYLKSYEISEADFRKNYVDGIRDHSYRSHFYITNNLVHISVPVKHVEGRIWKAILRCSLEPPDGNEIQRPLVIYLEEIVPWKYVRIHLPCNVEEGEVEDDDQTSSTMDVPGSLERLNDAELRLEGYVLRDIDVVGQHGESDSDGQPRPPPDDPDALPIFPRRSALLGYLDTLLVSRPPTSSSAANQASRQAG</sequence>
<evidence type="ECO:0000313" key="3">
    <source>
        <dbReference type="Proteomes" id="UP000683000"/>
    </source>
</evidence>